<keyword evidence="5" id="KW-0804">Transcription</keyword>
<keyword evidence="4 6" id="KW-0238">DNA-binding</keyword>
<dbReference type="SUPFAM" id="SSF46894">
    <property type="entry name" value="C-terminal effector domain of the bipartite response regulators"/>
    <property type="match status" value="1"/>
</dbReference>
<dbReference type="SUPFAM" id="SSF52540">
    <property type="entry name" value="P-loop containing nucleoside triphosphate hydrolases"/>
    <property type="match status" value="1"/>
</dbReference>
<dbReference type="Pfam" id="PF03704">
    <property type="entry name" value="BTAD"/>
    <property type="match status" value="1"/>
</dbReference>
<accession>A0ABN1WJ07</accession>
<sequence length="962" mass="102103">MDFRLLGQLEVRDEDGSLCRVPDGRLRTLLAALLMHAGEVVSADALAEYVWETALPRRPREALQVMVVRLRKSLGPQIGGRLRTVRPGYLFAAEPAELDLRRFEELSRRGLAAGAAQDWRAARDLLERALACWRGEALQGVPGELLALESGAVLQERRLDALRGRIAADLALGGHERVVGELAGLVERWPLREQFRCQLVLALYRTGRRADALAGYQEGRRLLVGELGIEPGVELQALHRAVLADDPALAWVAPAEAAVPAASPGPADPAVPAGGNPPAPSRPAQLPPDLPDFTGRAEQTSRLVGLLAPGGTGLADGSVTGAAPATGGTVVLCALSGAGGIGKTTLAVHAAHLVRTRFGDGQLYADLQGTKPVAVDPAEVQARFLRGLGLVTDAIPADPEERAALYRTVLAERQVLILLDDARDAAQVRPLLPGSGPSAALVTSRGPLAGVDGVHRMLLEVLGADEARVLIDRVTGGRLVAAEPRASAEVLRLCAGLPLAIRIAGARLATEPGLTVQELAVRLADQRGRLDELEVEDRAVRASFAVGYAALPAHAARAFRLLALVPGPTFTEPAVRALLGCTAPEAALALRVPQAGHLLERPAPDRYRFHDLLRVYAAERVAAEQPEPEQRAAVDRLLAWYLHSSAAVSRQLHPQRRPVPLDGPPPPDPVAAFADYAAALAWGDAEQQNLVAAVRLAAATGRHRSAWQLPMTMWSVCQVRSAWADWISTHELALAAAEQLGDDAAQGWILNCLSPAYQGVQRNAEAIACIQRSLDIRLRLGDRLGASGCLLNLGFVHGELGDLVEADRCTREALAITRENEDRPGTASALLNLGEVARRRAAFPEAAEHLRAALAIYQEVGHRLGESKALANLATVLGRLGSVDEAGELAESALTLCRATGNRFDEAAALRTLAAVALAHGRAGEAVAHLRAGYAILLALGAPEAAELAEQLAELERPQQPE</sequence>
<dbReference type="InterPro" id="IPR027417">
    <property type="entry name" value="P-loop_NTPase"/>
</dbReference>
<evidence type="ECO:0000256" key="2">
    <source>
        <dbReference type="ARBA" id="ARBA00023012"/>
    </source>
</evidence>
<evidence type="ECO:0000256" key="5">
    <source>
        <dbReference type="ARBA" id="ARBA00023163"/>
    </source>
</evidence>
<dbReference type="InterPro" id="IPR016032">
    <property type="entry name" value="Sig_transdc_resp-reg_C-effctor"/>
</dbReference>
<keyword evidence="10" id="KW-1185">Reference proteome</keyword>
<dbReference type="Gene3D" id="1.25.40.10">
    <property type="entry name" value="Tetratricopeptide repeat domain"/>
    <property type="match status" value="2"/>
</dbReference>
<evidence type="ECO:0000256" key="6">
    <source>
        <dbReference type="PROSITE-ProRule" id="PRU01091"/>
    </source>
</evidence>
<reference evidence="9 10" key="1">
    <citation type="journal article" date="2019" name="Int. J. Syst. Evol. Microbiol.">
        <title>The Global Catalogue of Microorganisms (GCM) 10K type strain sequencing project: providing services to taxonomists for standard genome sequencing and annotation.</title>
        <authorList>
            <consortium name="The Broad Institute Genomics Platform"/>
            <consortium name="The Broad Institute Genome Sequencing Center for Infectious Disease"/>
            <person name="Wu L."/>
            <person name="Ma J."/>
        </authorList>
    </citation>
    <scope>NUCLEOTIDE SEQUENCE [LARGE SCALE GENOMIC DNA]</scope>
    <source>
        <strain evidence="9 10">JCM 13004</strain>
    </source>
</reference>
<dbReference type="EMBL" id="BAAALF010000094">
    <property type="protein sequence ID" value="GAA1251184.1"/>
    <property type="molecule type" value="Genomic_DNA"/>
</dbReference>
<dbReference type="RefSeq" id="WP_344443947.1">
    <property type="nucleotide sequence ID" value="NZ_BAAALF010000094.1"/>
</dbReference>
<name>A0ABN1WJ07_9ACTN</name>
<evidence type="ECO:0000256" key="4">
    <source>
        <dbReference type="ARBA" id="ARBA00023125"/>
    </source>
</evidence>
<feature type="domain" description="OmpR/PhoB-type" evidence="8">
    <location>
        <begin position="1"/>
        <end position="93"/>
    </location>
</feature>
<organism evidence="9 10">
    <name type="scientific">Kitasatospora nipponensis</name>
    <dbReference type="NCBI Taxonomy" id="258049"/>
    <lineage>
        <taxon>Bacteria</taxon>
        <taxon>Bacillati</taxon>
        <taxon>Actinomycetota</taxon>
        <taxon>Actinomycetes</taxon>
        <taxon>Kitasatosporales</taxon>
        <taxon>Streptomycetaceae</taxon>
        <taxon>Kitasatospora</taxon>
    </lineage>
</organism>
<evidence type="ECO:0000256" key="7">
    <source>
        <dbReference type="SAM" id="MobiDB-lite"/>
    </source>
</evidence>
<dbReference type="Proteomes" id="UP001500037">
    <property type="component" value="Unassembled WGS sequence"/>
</dbReference>
<dbReference type="SMART" id="SM01043">
    <property type="entry name" value="BTAD"/>
    <property type="match status" value="1"/>
</dbReference>
<keyword evidence="2" id="KW-0902">Two-component regulatory system</keyword>
<dbReference type="InterPro" id="IPR011990">
    <property type="entry name" value="TPR-like_helical_dom_sf"/>
</dbReference>
<dbReference type="InterPro" id="IPR005158">
    <property type="entry name" value="BTAD"/>
</dbReference>
<dbReference type="SUPFAM" id="SSF48452">
    <property type="entry name" value="TPR-like"/>
    <property type="match status" value="2"/>
</dbReference>
<dbReference type="PROSITE" id="PS51755">
    <property type="entry name" value="OMPR_PHOB"/>
    <property type="match status" value="1"/>
</dbReference>
<feature type="compositionally biased region" description="Pro residues" evidence="7">
    <location>
        <begin position="275"/>
        <end position="290"/>
    </location>
</feature>
<dbReference type="CDD" id="cd15831">
    <property type="entry name" value="BTAD"/>
    <property type="match status" value="1"/>
</dbReference>
<protein>
    <submittedName>
        <fullName evidence="9">BTAD domain-containing putative transcriptional regulator</fullName>
    </submittedName>
</protein>
<dbReference type="Pfam" id="PF00486">
    <property type="entry name" value="Trans_reg_C"/>
    <property type="match status" value="1"/>
</dbReference>
<comment type="caution">
    <text evidence="9">The sequence shown here is derived from an EMBL/GenBank/DDBJ whole genome shotgun (WGS) entry which is preliminary data.</text>
</comment>
<feature type="region of interest" description="Disordered" evidence="7">
    <location>
        <begin position="261"/>
        <end position="295"/>
    </location>
</feature>
<dbReference type="SMART" id="SM00862">
    <property type="entry name" value="Trans_reg_C"/>
    <property type="match status" value="1"/>
</dbReference>
<gene>
    <name evidence="9" type="ORF">GCM10009665_47380</name>
</gene>
<dbReference type="PRINTS" id="PR00364">
    <property type="entry name" value="DISEASERSIST"/>
</dbReference>
<evidence type="ECO:0000313" key="10">
    <source>
        <dbReference type="Proteomes" id="UP001500037"/>
    </source>
</evidence>
<feature type="compositionally biased region" description="Low complexity" evidence="7">
    <location>
        <begin position="261"/>
        <end position="274"/>
    </location>
</feature>
<dbReference type="InterPro" id="IPR019734">
    <property type="entry name" value="TPR_rpt"/>
</dbReference>
<dbReference type="PANTHER" id="PTHR35807">
    <property type="entry name" value="TRANSCRIPTIONAL REGULATOR REDD-RELATED"/>
    <property type="match status" value="1"/>
</dbReference>
<evidence type="ECO:0000256" key="3">
    <source>
        <dbReference type="ARBA" id="ARBA00023015"/>
    </source>
</evidence>
<dbReference type="Gene3D" id="3.40.50.300">
    <property type="entry name" value="P-loop containing nucleotide triphosphate hydrolases"/>
    <property type="match status" value="1"/>
</dbReference>
<evidence type="ECO:0000256" key="1">
    <source>
        <dbReference type="ARBA" id="ARBA00005820"/>
    </source>
</evidence>
<dbReference type="InterPro" id="IPR001867">
    <property type="entry name" value="OmpR/PhoB-type_DNA-bd"/>
</dbReference>
<evidence type="ECO:0000259" key="8">
    <source>
        <dbReference type="PROSITE" id="PS51755"/>
    </source>
</evidence>
<comment type="similarity">
    <text evidence="1">Belongs to the AfsR/DnrI/RedD regulatory family.</text>
</comment>
<dbReference type="PANTHER" id="PTHR35807:SF1">
    <property type="entry name" value="TRANSCRIPTIONAL REGULATOR REDD"/>
    <property type="match status" value="1"/>
</dbReference>
<dbReference type="SMART" id="SM00028">
    <property type="entry name" value="TPR"/>
    <property type="match status" value="4"/>
</dbReference>
<dbReference type="InterPro" id="IPR051677">
    <property type="entry name" value="AfsR-DnrI-RedD_regulator"/>
</dbReference>
<evidence type="ECO:0000313" key="9">
    <source>
        <dbReference type="EMBL" id="GAA1251184.1"/>
    </source>
</evidence>
<dbReference type="Pfam" id="PF13424">
    <property type="entry name" value="TPR_12"/>
    <property type="match status" value="2"/>
</dbReference>
<feature type="DNA-binding region" description="OmpR/PhoB-type" evidence="6">
    <location>
        <begin position="1"/>
        <end position="93"/>
    </location>
</feature>
<dbReference type="Gene3D" id="1.10.10.10">
    <property type="entry name" value="Winged helix-like DNA-binding domain superfamily/Winged helix DNA-binding domain"/>
    <property type="match status" value="1"/>
</dbReference>
<dbReference type="InterPro" id="IPR036388">
    <property type="entry name" value="WH-like_DNA-bd_sf"/>
</dbReference>
<proteinExistence type="inferred from homology"/>
<keyword evidence="3" id="KW-0805">Transcription regulation</keyword>